<organism evidence="2 3">
    <name type="scientific">[Torrubiella] hemipterigena</name>
    <dbReference type="NCBI Taxonomy" id="1531966"/>
    <lineage>
        <taxon>Eukaryota</taxon>
        <taxon>Fungi</taxon>
        <taxon>Dikarya</taxon>
        <taxon>Ascomycota</taxon>
        <taxon>Pezizomycotina</taxon>
        <taxon>Sordariomycetes</taxon>
        <taxon>Hypocreomycetidae</taxon>
        <taxon>Hypocreales</taxon>
        <taxon>Clavicipitaceae</taxon>
        <taxon>Clavicipitaceae incertae sedis</taxon>
        <taxon>'Torrubiella' clade</taxon>
    </lineage>
</organism>
<name>A0A0A1T588_9HYPO</name>
<gene>
    <name evidence="2" type="ORF">VHEMI01599</name>
</gene>
<accession>A0A0A1T588</accession>
<dbReference type="HOGENOM" id="CLU_123999_1_0_1"/>
<keyword evidence="1" id="KW-0732">Signal</keyword>
<proteinExistence type="predicted"/>
<evidence type="ECO:0000313" key="2">
    <source>
        <dbReference type="EMBL" id="CEJ81477.1"/>
    </source>
</evidence>
<dbReference type="EMBL" id="CDHN01000001">
    <property type="protein sequence ID" value="CEJ81477.1"/>
    <property type="molecule type" value="Genomic_DNA"/>
</dbReference>
<dbReference type="AlphaFoldDB" id="A0A0A1T588"/>
<reference evidence="2 3" key="1">
    <citation type="journal article" date="2015" name="Genome Announc.">
        <title>Draft Genome Sequence and Gene Annotation of the Entomopathogenic Fungus Verticillium hemipterigenum.</title>
        <authorList>
            <person name="Horn F."/>
            <person name="Habel A."/>
            <person name="Scharf D.H."/>
            <person name="Dworschak J."/>
            <person name="Brakhage A.A."/>
            <person name="Guthke R."/>
            <person name="Hertweck C."/>
            <person name="Linde J."/>
        </authorList>
    </citation>
    <scope>NUCLEOTIDE SEQUENCE [LARGE SCALE GENOMIC DNA]</scope>
</reference>
<feature type="chain" id="PRO_5001978892" evidence="1">
    <location>
        <begin position="17"/>
        <end position="174"/>
    </location>
</feature>
<keyword evidence="3" id="KW-1185">Reference proteome</keyword>
<sequence length="174" mass="18532">MHFPLATAVLAACVAAKFNVPSAACDEDNRKICYGKDGGVSQDLTLDDVQYVADHLRYLAQTGQQLFFNMPKSDTCGEWALPVPRSGSVLALAKHIAPRVNSTVLLEDLARAVDGGENAKEEQRAKALIGCGKNGGQVAVTPSGKDARYESDWYKASGAEPRGIIIKLVKAPSS</sequence>
<feature type="signal peptide" evidence="1">
    <location>
        <begin position="1"/>
        <end position="16"/>
    </location>
</feature>
<dbReference type="OrthoDB" id="3689965at2759"/>
<dbReference type="Proteomes" id="UP000039046">
    <property type="component" value="Unassembled WGS sequence"/>
</dbReference>
<protein>
    <submittedName>
        <fullName evidence="2">Uncharacterized protein</fullName>
    </submittedName>
</protein>
<evidence type="ECO:0000256" key="1">
    <source>
        <dbReference type="SAM" id="SignalP"/>
    </source>
</evidence>
<evidence type="ECO:0000313" key="3">
    <source>
        <dbReference type="Proteomes" id="UP000039046"/>
    </source>
</evidence>